<organism evidence="4 5">
    <name type="scientific">Halorientalis brevis</name>
    <dbReference type="NCBI Taxonomy" id="1126241"/>
    <lineage>
        <taxon>Archaea</taxon>
        <taxon>Methanobacteriati</taxon>
        <taxon>Methanobacteriota</taxon>
        <taxon>Stenosarchaea group</taxon>
        <taxon>Halobacteria</taxon>
        <taxon>Halobacteriales</taxon>
        <taxon>Haloarculaceae</taxon>
        <taxon>Halorientalis</taxon>
    </lineage>
</organism>
<feature type="binding site" evidence="2">
    <location>
        <position position="197"/>
    </location>
    <ligand>
        <name>Cu cation</name>
        <dbReference type="ChEBI" id="CHEBI:23378"/>
    </ligand>
</feature>
<dbReference type="PANTHER" id="PTHR12151">
    <property type="entry name" value="ELECTRON TRANSPORT PROTIN SCO1/SENC FAMILY MEMBER"/>
    <property type="match status" value="1"/>
</dbReference>
<evidence type="ECO:0000256" key="3">
    <source>
        <dbReference type="PIRSR" id="PIRSR603782-2"/>
    </source>
</evidence>
<keyword evidence="5" id="KW-1185">Reference proteome</keyword>
<keyword evidence="2" id="KW-0479">Metal-binding</keyword>
<feature type="binding site" evidence="2">
    <location>
        <position position="103"/>
    </location>
    <ligand>
        <name>Cu cation</name>
        <dbReference type="ChEBI" id="CHEBI:23378"/>
    </ligand>
</feature>
<dbReference type="PANTHER" id="PTHR12151:SF25">
    <property type="entry name" value="LINALOOL DEHYDRATASE_ISOMERASE DOMAIN-CONTAINING PROTEIN"/>
    <property type="match status" value="1"/>
</dbReference>
<protein>
    <submittedName>
        <fullName evidence="4">SCO family protein</fullName>
    </submittedName>
</protein>
<feature type="binding site" evidence="2">
    <location>
        <position position="99"/>
    </location>
    <ligand>
        <name>Cu cation</name>
        <dbReference type="ChEBI" id="CHEBI:23378"/>
    </ligand>
</feature>
<proteinExistence type="inferred from homology"/>
<dbReference type="Gene3D" id="3.40.30.10">
    <property type="entry name" value="Glutaredoxin"/>
    <property type="match status" value="1"/>
</dbReference>
<comment type="caution">
    <text evidence="4">The sequence shown here is derived from an EMBL/GenBank/DDBJ whole genome shotgun (WGS) entry which is preliminary data.</text>
</comment>
<keyword evidence="3" id="KW-1015">Disulfide bond</keyword>
<dbReference type="PROSITE" id="PS51318">
    <property type="entry name" value="TAT"/>
    <property type="match status" value="1"/>
</dbReference>
<name>A0ABD6C8Y8_9EURY</name>
<dbReference type="SUPFAM" id="SSF52833">
    <property type="entry name" value="Thioredoxin-like"/>
    <property type="match status" value="1"/>
</dbReference>
<evidence type="ECO:0000256" key="2">
    <source>
        <dbReference type="PIRSR" id="PIRSR603782-1"/>
    </source>
</evidence>
<dbReference type="AlphaFoldDB" id="A0ABD6C8Y8"/>
<sequence length="248" mass="27035">MTRSPLSRRSVLGTIGAGTLASLAGCSNILGGSGGSASDGNTYLDAKDWGGNADALPFPTHGDKVPSASVPAALADETRSIPDDYAGQDLVMTFIYTYCQTMCPRLTAILEGVQDHAIENDYADSVAFAEITFDPARDDAERFREYAESYNVDLDTGTWEYLRPENKQRAKEVVQETYGVSFTKTTPQNMDMYMFAHSGVVLLANKQGYVERTYKLSAASGGSESTQSDTVTWRDVQSDLATLREREE</sequence>
<accession>A0ABD6C8Y8</accession>
<evidence type="ECO:0000256" key="1">
    <source>
        <dbReference type="ARBA" id="ARBA00010996"/>
    </source>
</evidence>
<dbReference type="InterPro" id="IPR003782">
    <property type="entry name" value="SCO1/SenC"/>
</dbReference>
<gene>
    <name evidence="4" type="ORF">ACFR9U_05310</name>
</gene>
<keyword evidence="2" id="KW-0186">Copper</keyword>
<dbReference type="Pfam" id="PF02630">
    <property type="entry name" value="SCO1-SenC"/>
    <property type="match status" value="1"/>
</dbReference>
<dbReference type="EMBL" id="JBHUDJ010000002">
    <property type="protein sequence ID" value="MFD1586389.1"/>
    <property type="molecule type" value="Genomic_DNA"/>
</dbReference>
<dbReference type="Proteomes" id="UP001597119">
    <property type="component" value="Unassembled WGS sequence"/>
</dbReference>
<evidence type="ECO:0000313" key="4">
    <source>
        <dbReference type="EMBL" id="MFD1586389.1"/>
    </source>
</evidence>
<dbReference type="CDD" id="cd02968">
    <property type="entry name" value="SCO"/>
    <property type="match status" value="1"/>
</dbReference>
<dbReference type="PROSITE" id="PS51257">
    <property type="entry name" value="PROKAR_LIPOPROTEIN"/>
    <property type="match status" value="1"/>
</dbReference>
<evidence type="ECO:0000313" key="5">
    <source>
        <dbReference type="Proteomes" id="UP001597119"/>
    </source>
</evidence>
<comment type="similarity">
    <text evidence="1">Belongs to the SCO1/2 family.</text>
</comment>
<dbReference type="InterPro" id="IPR036249">
    <property type="entry name" value="Thioredoxin-like_sf"/>
</dbReference>
<dbReference type="InterPro" id="IPR006311">
    <property type="entry name" value="TAT_signal"/>
</dbReference>
<dbReference type="RefSeq" id="WP_247379845.1">
    <property type="nucleotide sequence ID" value="NZ_JALLGV010000007.1"/>
</dbReference>
<reference evidence="4 5" key="1">
    <citation type="journal article" date="2019" name="Int. J. Syst. Evol. Microbiol.">
        <title>The Global Catalogue of Microorganisms (GCM) 10K type strain sequencing project: providing services to taxonomists for standard genome sequencing and annotation.</title>
        <authorList>
            <consortium name="The Broad Institute Genomics Platform"/>
            <consortium name="The Broad Institute Genome Sequencing Center for Infectious Disease"/>
            <person name="Wu L."/>
            <person name="Ma J."/>
        </authorList>
    </citation>
    <scope>NUCLEOTIDE SEQUENCE [LARGE SCALE GENOMIC DNA]</scope>
    <source>
        <strain evidence="4 5">CGMCC 1.12125</strain>
    </source>
</reference>
<feature type="disulfide bond" description="Redox-active" evidence="3">
    <location>
        <begin position="99"/>
        <end position="103"/>
    </location>
</feature>